<sequence length="133" mass="15122">MDTFNARLKHLRTNKGLTQEELANILGVERATLASWETGRREPDFETVKKIAAYFSVSLEQLIGTVNYSQNTSVATIEAALTDDPELLNFFAELKEREDLQLLFKQVRPLSPDGIKKIIRIIKAIEDEEAQED</sequence>
<dbReference type="InterPro" id="IPR010982">
    <property type="entry name" value="Lambda_DNA-bd_dom_sf"/>
</dbReference>
<dbReference type="SUPFAM" id="SSF47413">
    <property type="entry name" value="lambda repressor-like DNA-binding domains"/>
    <property type="match status" value="1"/>
</dbReference>
<proteinExistence type="predicted"/>
<dbReference type="Gene3D" id="1.10.260.40">
    <property type="entry name" value="lambda repressor-like DNA-binding domains"/>
    <property type="match status" value="1"/>
</dbReference>
<dbReference type="PROSITE" id="PS50943">
    <property type="entry name" value="HTH_CROC1"/>
    <property type="match status" value="1"/>
</dbReference>
<name>A0A845L6M9_9FIRM</name>
<accession>A0A845L6M9</accession>
<dbReference type="PANTHER" id="PTHR46558">
    <property type="entry name" value="TRACRIPTIONAL REGULATORY PROTEIN-RELATED-RELATED"/>
    <property type="match status" value="1"/>
</dbReference>
<dbReference type="Proteomes" id="UP000463470">
    <property type="component" value="Unassembled WGS sequence"/>
</dbReference>
<evidence type="ECO:0000256" key="1">
    <source>
        <dbReference type="ARBA" id="ARBA00023125"/>
    </source>
</evidence>
<dbReference type="RefSeq" id="WP_161259873.1">
    <property type="nucleotide sequence ID" value="NZ_WXEY01000034.1"/>
</dbReference>
<dbReference type="InterPro" id="IPR001387">
    <property type="entry name" value="Cro/C1-type_HTH"/>
</dbReference>
<keyword evidence="4" id="KW-1185">Reference proteome</keyword>
<dbReference type="PANTHER" id="PTHR46558:SF11">
    <property type="entry name" value="HTH-TYPE TRANSCRIPTIONAL REGULATOR XRE"/>
    <property type="match status" value="1"/>
</dbReference>
<comment type="caution">
    <text evidence="3">The sequence shown here is derived from an EMBL/GenBank/DDBJ whole genome shotgun (WGS) entry which is preliminary data.</text>
</comment>
<evidence type="ECO:0000313" key="4">
    <source>
        <dbReference type="Proteomes" id="UP000463470"/>
    </source>
</evidence>
<organism evidence="3 4">
    <name type="scientific">Heliomicrobium undosum</name>
    <dbReference type="NCBI Taxonomy" id="121734"/>
    <lineage>
        <taxon>Bacteria</taxon>
        <taxon>Bacillati</taxon>
        <taxon>Bacillota</taxon>
        <taxon>Clostridia</taxon>
        <taxon>Eubacteriales</taxon>
        <taxon>Heliobacteriaceae</taxon>
        <taxon>Heliomicrobium</taxon>
    </lineage>
</organism>
<dbReference type="SMART" id="SM00530">
    <property type="entry name" value="HTH_XRE"/>
    <property type="match status" value="1"/>
</dbReference>
<keyword evidence="1" id="KW-0238">DNA-binding</keyword>
<dbReference type="Pfam" id="PF01381">
    <property type="entry name" value="HTH_3"/>
    <property type="match status" value="1"/>
</dbReference>
<feature type="domain" description="HTH cro/C1-type" evidence="2">
    <location>
        <begin position="8"/>
        <end position="62"/>
    </location>
</feature>
<gene>
    <name evidence="3" type="ORF">GTO91_16775</name>
</gene>
<protein>
    <submittedName>
        <fullName evidence="3">Helix-turn-helix domain-containing protein</fullName>
    </submittedName>
</protein>
<dbReference type="EMBL" id="WXEY01000034">
    <property type="protein sequence ID" value="MZP31356.1"/>
    <property type="molecule type" value="Genomic_DNA"/>
</dbReference>
<dbReference type="CDD" id="cd00093">
    <property type="entry name" value="HTH_XRE"/>
    <property type="match status" value="1"/>
</dbReference>
<dbReference type="OrthoDB" id="1766270at2"/>
<dbReference type="AlphaFoldDB" id="A0A845L6M9"/>
<evidence type="ECO:0000259" key="2">
    <source>
        <dbReference type="PROSITE" id="PS50943"/>
    </source>
</evidence>
<evidence type="ECO:0000313" key="3">
    <source>
        <dbReference type="EMBL" id="MZP31356.1"/>
    </source>
</evidence>
<reference evidence="3 4" key="1">
    <citation type="submission" date="2020-01" db="EMBL/GenBank/DDBJ databases">
        <title>Whole-genome sequence of Heliobacterium undosum DSM 13378.</title>
        <authorList>
            <person name="Kyndt J.A."/>
            <person name="Meyer T.E."/>
        </authorList>
    </citation>
    <scope>NUCLEOTIDE SEQUENCE [LARGE SCALE GENOMIC DNA]</scope>
    <source>
        <strain evidence="3 4">DSM 13378</strain>
    </source>
</reference>
<dbReference type="GO" id="GO:0003677">
    <property type="term" value="F:DNA binding"/>
    <property type="evidence" value="ECO:0007669"/>
    <property type="project" value="UniProtKB-KW"/>
</dbReference>